<organism evidence="9 10">
    <name type="scientific">Halobacillus salinus</name>
    <dbReference type="NCBI Taxonomy" id="192814"/>
    <lineage>
        <taxon>Bacteria</taxon>
        <taxon>Bacillati</taxon>
        <taxon>Bacillota</taxon>
        <taxon>Bacilli</taxon>
        <taxon>Bacillales</taxon>
        <taxon>Bacillaceae</taxon>
        <taxon>Halobacillus</taxon>
    </lineage>
</organism>
<dbReference type="InterPro" id="IPR001387">
    <property type="entry name" value="Cro/C1-type_HTH"/>
</dbReference>
<evidence type="ECO:0000256" key="2">
    <source>
        <dbReference type="ARBA" id="ARBA00022969"/>
    </source>
</evidence>
<keyword evidence="5 7" id="KW-0238">DNA-binding</keyword>
<dbReference type="Gene3D" id="1.20.120.1810">
    <property type="match status" value="1"/>
</dbReference>
<evidence type="ECO:0000313" key="9">
    <source>
        <dbReference type="EMBL" id="TGB04996.1"/>
    </source>
</evidence>
<dbReference type="SUPFAM" id="SSF88946">
    <property type="entry name" value="Sigma2 domain of RNA polymerase sigma factors"/>
    <property type="match status" value="1"/>
</dbReference>
<keyword evidence="6 7" id="KW-0804">Transcription</keyword>
<dbReference type="PANTHER" id="PTHR30376">
    <property type="entry name" value="SIGMA FACTOR RPOH HEAT SHOCK RELATED"/>
    <property type="match status" value="1"/>
</dbReference>
<dbReference type="AlphaFoldDB" id="A0A4Z0H7I5"/>
<gene>
    <name evidence="9" type="primary">sigE</name>
    <name evidence="9" type="ORF">E4663_08380</name>
</gene>
<dbReference type="EMBL" id="SRJC01000001">
    <property type="protein sequence ID" value="TGB04996.1"/>
    <property type="molecule type" value="Genomic_DNA"/>
</dbReference>
<dbReference type="Pfam" id="PF04542">
    <property type="entry name" value="Sigma70_r2"/>
    <property type="match status" value="1"/>
</dbReference>
<reference evidence="9 10" key="1">
    <citation type="journal article" date="2003" name="Int. J. Syst. Evol. Microbiol.">
        <title>Halobacillus salinus sp. nov., isolated from a salt lake on the coast of the East Sea in Korea.</title>
        <authorList>
            <person name="Yoon J.H."/>
            <person name="Kang K.H."/>
            <person name="Park Y.H."/>
        </authorList>
    </citation>
    <scope>NUCLEOTIDE SEQUENCE [LARGE SCALE GENOMIC DNA]</scope>
    <source>
        <strain evidence="9 10">HSL-3</strain>
    </source>
</reference>
<dbReference type="Proteomes" id="UP000297982">
    <property type="component" value="Unassembled WGS sequence"/>
</dbReference>
<comment type="similarity">
    <text evidence="1 7">Belongs to the sigma-70 factor family.</text>
</comment>
<dbReference type="InterPro" id="IPR014200">
    <property type="entry name" value="RNA_pol_sigma-E"/>
</dbReference>
<dbReference type="NCBIfam" id="NF004471">
    <property type="entry name" value="PRK05803.1"/>
    <property type="match status" value="1"/>
</dbReference>
<dbReference type="STRING" id="192814.GCA_900166575_02015"/>
<evidence type="ECO:0000256" key="1">
    <source>
        <dbReference type="ARBA" id="ARBA00007788"/>
    </source>
</evidence>
<dbReference type="InterPro" id="IPR013324">
    <property type="entry name" value="RNA_pol_sigma_r3/r4-like"/>
</dbReference>
<protein>
    <recommendedName>
        <fullName evidence="7">RNA polymerase sigma factor</fullName>
    </recommendedName>
</protein>
<dbReference type="PROSITE" id="PS00716">
    <property type="entry name" value="SIGMA70_2"/>
    <property type="match status" value="1"/>
</dbReference>
<evidence type="ECO:0000256" key="6">
    <source>
        <dbReference type="ARBA" id="ARBA00023163"/>
    </source>
</evidence>
<evidence type="ECO:0000256" key="4">
    <source>
        <dbReference type="ARBA" id="ARBA00023082"/>
    </source>
</evidence>
<dbReference type="OrthoDB" id="9809557at2"/>
<evidence type="ECO:0000256" key="5">
    <source>
        <dbReference type="ARBA" id="ARBA00023125"/>
    </source>
</evidence>
<dbReference type="Pfam" id="PF04545">
    <property type="entry name" value="Sigma70_r4"/>
    <property type="match status" value="1"/>
</dbReference>
<evidence type="ECO:0000259" key="8">
    <source>
        <dbReference type="PROSITE" id="PS50943"/>
    </source>
</evidence>
<dbReference type="PRINTS" id="PR00046">
    <property type="entry name" value="SIGMA70FCT"/>
</dbReference>
<dbReference type="PROSITE" id="PS00715">
    <property type="entry name" value="SIGMA70_1"/>
    <property type="match status" value="1"/>
</dbReference>
<keyword evidence="2" id="KW-0749">Sporulation</keyword>
<accession>A0A4Z0H7I5</accession>
<feature type="domain" description="HTH cro/C1-type" evidence="8">
    <location>
        <begin position="205"/>
        <end position="225"/>
    </location>
</feature>
<dbReference type="GO" id="GO:0006352">
    <property type="term" value="P:DNA-templated transcription initiation"/>
    <property type="evidence" value="ECO:0007669"/>
    <property type="project" value="InterPro"/>
</dbReference>
<keyword evidence="4 7" id="KW-0731">Sigma factor</keyword>
<evidence type="ECO:0000313" key="10">
    <source>
        <dbReference type="Proteomes" id="UP000297982"/>
    </source>
</evidence>
<dbReference type="NCBIfam" id="TIGR02937">
    <property type="entry name" value="sigma70-ECF"/>
    <property type="match status" value="1"/>
</dbReference>
<dbReference type="SUPFAM" id="SSF88659">
    <property type="entry name" value="Sigma3 and sigma4 domains of RNA polymerase sigma factors"/>
    <property type="match status" value="1"/>
</dbReference>
<name>A0A4Z0H7I5_9BACI</name>
<dbReference type="PIRSF" id="PIRSF000770">
    <property type="entry name" value="RNA_pol_sigma-SigE/K"/>
    <property type="match status" value="1"/>
</dbReference>
<dbReference type="Gene3D" id="1.10.10.10">
    <property type="entry name" value="Winged helix-like DNA-binding domain superfamily/Winged helix DNA-binding domain"/>
    <property type="match status" value="1"/>
</dbReference>
<keyword evidence="10" id="KW-1185">Reference proteome</keyword>
<dbReference type="GO" id="GO:0030435">
    <property type="term" value="P:sporulation resulting in formation of a cellular spore"/>
    <property type="evidence" value="ECO:0007669"/>
    <property type="project" value="UniProtKB-KW"/>
</dbReference>
<dbReference type="FunFam" id="1.20.120.1810:FF:000003">
    <property type="entry name" value="RNA polymerase sigma factor"/>
    <property type="match status" value="1"/>
</dbReference>
<dbReference type="PROSITE" id="PS50943">
    <property type="entry name" value="HTH_CROC1"/>
    <property type="match status" value="1"/>
</dbReference>
<dbReference type="InterPro" id="IPR014284">
    <property type="entry name" value="RNA_pol_sigma-70_dom"/>
</dbReference>
<dbReference type="InterPro" id="IPR007630">
    <property type="entry name" value="RNA_pol_sigma70_r4"/>
</dbReference>
<sequence length="239" mass="28040">MKRWYFRLRLWVYKWLIRLGIKQDEIYYIGGSEALPPPLSREEERELLERLPKGDKAARAMLIERNLRLVVYIARKFENTGLNIEDLISIGTIGLIKAVNTFDPEKKIKLATYASRCIENEILMHLRKSNKLKTEVSFDEPLNVDWDGNELLLSDILGTEEDLITKGIEKKIDKKLLLSALEQLNDREKQIMELRFGLIGKKEKTQKDVADMMGISQSYISRLEKKIIRRLQREFDKMV</sequence>
<comment type="function">
    <text evidence="7">Sigma factors are initiation factors that promote the attachment of RNA polymerase to specific initiation sites and are then released.</text>
</comment>
<dbReference type="InterPro" id="IPR050813">
    <property type="entry name" value="Sigma-70_Factor"/>
</dbReference>
<dbReference type="CDD" id="cd06171">
    <property type="entry name" value="Sigma70_r4"/>
    <property type="match status" value="1"/>
</dbReference>
<dbReference type="InterPro" id="IPR013325">
    <property type="entry name" value="RNA_pol_sigma_r2"/>
</dbReference>
<evidence type="ECO:0000256" key="7">
    <source>
        <dbReference type="RuleBase" id="RU362124"/>
    </source>
</evidence>
<keyword evidence="3 7" id="KW-0805">Transcription regulation</keyword>
<evidence type="ECO:0000256" key="3">
    <source>
        <dbReference type="ARBA" id="ARBA00023015"/>
    </source>
</evidence>
<dbReference type="GO" id="GO:0003677">
    <property type="term" value="F:DNA binding"/>
    <property type="evidence" value="ECO:0007669"/>
    <property type="project" value="UniProtKB-KW"/>
</dbReference>
<dbReference type="NCBIfam" id="NF006158">
    <property type="entry name" value="PRK08301.1"/>
    <property type="match status" value="1"/>
</dbReference>
<dbReference type="RefSeq" id="WP_079480364.1">
    <property type="nucleotide sequence ID" value="NZ_FVYZ01000004.1"/>
</dbReference>
<dbReference type="NCBIfam" id="TIGR02835">
    <property type="entry name" value="spore_sigmaE"/>
    <property type="match status" value="1"/>
</dbReference>
<dbReference type="InterPro" id="IPR007627">
    <property type="entry name" value="RNA_pol_sigma70_r2"/>
</dbReference>
<comment type="caution">
    <text evidence="9">The sequence shown here is derived from an EMBL/GenBank/DDBJ whole genome shotgun (WGS) entry which is preliminary data.</text>
</comment>
<dbReference type="PANTHER" id="PTHR30376:SF3">
    <property type="entry name" value="RNA POLYMERASE SIGMA FACTOR RPOH"/>
    <property type="match status" value="1"/>
</dbReference>
<dbReference type="GO" id="GO:0016987">
    <property type="term" value="F:sigma factor activity"/>
    <property type="evidence" value="ECO:0007669"/>
    <property type="project" value="UniProtKB-KW"/>
</dbReference>
<dbReference type="InterPro" id="IPR036388">
    <property type="entry name" value="WH-like_DNA-bd_sf"/>
</dbReference>
<dbReference type="InterPro" id="IPR000943">
    <property type="entry name" value="RNA_pol_sigma70"/>
</dbReference>
<proteinExistence type="inferred from homology"/>